<dbReference type="Proteomes" id="UP000663879">
    <property type="component" value="Unassembled WGS sequence"/>
</dbReference>
<dbReference type="AlphaFoldDB" id="A0A813SAL5"/>
<feature type="compositionally biased region" description="Low complexity" evidence="1">
    <location>
        <begin position="114"/>
        <end position="126"/>
    </location>
</feature>
<sequence length="173" mass="20205">MQRQLHRKRRFVRSPRSSRHQQDLKEHNRRQRCAAAKKNLSFHNINGYVDSNYFPHSNLHEPSRFVSVYEPNHRLSYQNQLRLSNGYIDSNRIKSIIVPVKSYLPIQIDQSIQSKTTTTSTPSSTKEPVKKKKPLINITNVNPLTQQATTQIQKKNRGRPALPRDENGKIIRK</sequence>
<keyword evidence="3" id="KW-1185">Reference proteome</keyword>
<organism evidence="2 3">
    <name type="scientific">Brachionus calyciflorus</name>
    <dbReference type="NCBI Taxonomy" id="104777"/>
    <lineage>
        <taxon>Eukaryota</taxon>
        <taxon>Metazoa</taxon>
        <taxon>Spiralia</taxon>
        <taxon>Gnathifera</taxon>
        <taxon>Rotifera</taxon>
        <taxon>Eurotatoria</taxon>
        <taxon>Monogononta</taxon>
        <taxon>Pseudotrocha</taxon>
        <taxon>Ploima</taxon>
        <taxon>Brachionidae</taxon>
        <taxon>Brachionus</taxon>
    </lineage>
</organism>
<gene>
    <name evidence="2" type="ORF">OXX778_LOCUS6100</name>
</gene>
<feature type="region of interest" description="Disordered" evidence="1">
    <location>
        <begin position="112"/>
        <end position="131"/>
    </location>
</feature>
<evidence type="ECO:0000256" key="1">
    <source>
        <dbReference type="SAM" id="MobiDB-lite"/>
    </source>
</evidence>
<proteinExistence type="predicted"/>
<accession>A0A813SAL5</accession>
<reference evidence="2" key="1">
    <citation type="submission" date="2021-02" db="EMBL/GenBank/DDBJ databases">
        <authorList>
            <person name="Nowell W R."/>
        </authorList>
    </citation>
    <scope>NUCLEOTIDE SEQUENCE</scope>
    <source>
        <strain evidence="2">Ploen Becks lab</strain>
    </source>
</reference>
<evidence type="ECO:0000313" key="2">
    <source>
        <dbReference type="EMBL" id="CAF0793685.1"/>
    </source>
</evidence>
<feature type="compositionally biased region" description="Basic residues" evidence="1">
    <location>
        <begin position="1"/>
        <end position="19"/>
    </location>
</feature>
<feature type="region of interest" description="Disordered" evidence="1">
    <location>
        <begin position="1"/>
        <end position="29"/>
    </location>
</feature>
<feature type="region of interest" description="Disordered" evidence="1">
    <location>
        <begin position="147"/>
        <end position="173"/>
    </location>
</feature>
<dbReference type="EMBL" id="CAJNOC010000703">
    <property type="protein sequence ID" value="CAF0793685.1"/>
    <property type="molecule type" value="Genomic_DNA"/>
</dbReference>
<name>A0A813SAL5_9BILA</name>
<evidence type="ECO:0000313" key="3">
    <source>
        <dbReference type="Proteomes" id="UP000663879"/>
    </source>
</evidence>
<feature type="compositionally biased region" description="Basic and acidic residues" evidence="1">
    <location>
        <begin position="162"/>
        <end position="173"/>
    </location>
</feature>
<protein>
    <submittedName>
        <fullName evidence="2">Uncharacterized protein</fullName>
    </submittedName>
</protein>
<comment type="caution">
    <text evidence="2">The sequence shown here is derived from an EMBL/GenBank/DDBJ whole genome shotgun (WGS) entry which is preliminary data.</text>
</comment>